<protein>
    <submittedName>
        <fullName evidence="2">Uncharacterized protein</fullName>
    </submittedName>
</protein>
<dbReference type="AlphaFoldDB" id="A0A9W7FN64"/>
<dbReference type="EMBL" id="BRXW01000237">
    <property type="protein sequence ID" value="GMI15774.1"/>
    <property type="molecule type" value="Genomic_DNA"/>
</dbReference>
<proteinExistence type="predicted"/>
<comment type="caution">
    <text evidence="2">The sequence shown here is derived from an EMBL/GenBank/DDBJ whole genome shotgun (WGS) entry which is preliminary data.</text>
</comment>
<name>A0A9W7FN64_9STRA</name>
<dbReference type="SUPFAM" id="SSF55961">
    <property type="entry name" value="Bet v1-like"/>
    <property type="match status" value="1"/>
</dbReference>
<sequence length="231" mass="26159">MSSDEDEDRKSSGSGVEGIVKQVRHGDGNGPVDQIRLKFVVDAELDVVKAYLLNEKADKRCGAIDYEVLGGKVPKWIHGREEEETEDEQKNNSFYSVGMNLRLPFLTRDFTLWQKVRKDEGEDGRRDVKILARSAQGWDLPRGARIRPEAQGRVRGWCGLRGYRLRSEMKGGGRTDVTFVESLNLRGMLPQDLFTRNFVAPLRFKHVITDMEKMLEGNSRNSVPNPLGPVV</sequence>
<accession>A0A9W7FN64</accession>
<evidence type="ECO:0000256" key="1">
    <source>
        <dbReference type="SAM" id="MobiDB-lite"/>
    </source>
</evidence>
<dbReference type="InterPro" id="IPR023393">
    <property type="entry name" value="START-like_dom_sf"/>
</dbReference>
<evidence type="ECO:0000313" key="3">
    <source>
        <dbReference type="Proteomes" id="UP001165122"/>
    </source>
</evidence>
<reference evidence="3" key="1">
    <citation type="journal article" date="2023" name="Commun. Biol.">
        <title>Genome analysis of Parmales, the sister group of diatoms, reveals the evolutionary specialization of diatoms from phago-mixotrophs to photoautotrophs.</title>
        <authorList>
            <person name="Ban H."/>
            <person name="Sato S."/>
            <person name="Yoshikawa S."/>
            <person name="Yamada K."/>
            <person name="Nakamura Y."/>
            <person name="Ichinomiya M."/>
            <person name="Sato N."/>
            <person name="Blanc-Mathieu R."/>
            <person name="Endo H."/>
            <person name="Kuwata A."/>
            <person name="Ogata H."/>
        </authorList>
    </citation>
    <scope>NUCLEOTIDE SEQUENCE [LARGE SCALE GENOMIC DNA]</scope>
    <source>
        <strain evidence="3">NIES 3700</strain>
    </source>
</reference>
<gene>
    <name evidence="2" type="ORF">TrLO_g10294</name>
</gene>
<evidence type="ECO:0000313" key="2">
    <source>
        <dbReference type="EMBL" id="GMI15774.1"/>
    </source>
</evidence>
<organism evidence="2 3">
    <name type="scientific">Triparma laevis f. longispina</name>
    <dbReference type="NCBI Taxonomy" id="1714387"/>
    <lineage>
        <taxon>Eukaryota</taxon>
        <taxon>Sar</taxon>
        <taxon>Stramenopiles</taxon>
        <taxon>Ochrophyta</taxon>
        <taxon>Bolidophyceae</taxon>
        <taxon>Parmales</taxon>
        <taxon>Triparmaceae</taxon>
        <taxon>Triparma</taxon>
    </lineage>
</organism>
<dbReference type="Proteomes" id="UP001165122">
    <property type="component" value="Unassembled WGS sequence"/>
</dbReference>
<feature type="region of interest" description="Disordered" evidence="1">
    <location>
        <begin position="1"/>
        <end position="27"/>
    </location>
</feature>
<keyword evidence="3" id="KW-1185">Reference proteome</keyword>
<dbReference type="Gene3D" id="3.30.530.20">
    <property type="match status" value="1"/>
</dbReference>